<gene>
    <name evidence="1" type="ORF">CCY01nite_36320</name>
</gene>
<dbReference type="OrthoDB" id="714416at2"/>
<name>A0A512RNV4_9BACT</name>
<dbReference type="AlphaFoldDB" id="A0A512RNV4"/>
<comment type="caution">
    <text evidence="1">The sequence shown here is derived from an EMBL/GenBank/DDBJ whole genome shotgun (WGS) entry which is preliminary data.</text>
</comment>
<sequence length="512" mass="60460">MSRADTLIRLVHTLTKAEKRYFRLYSSLQQGSKDYVKLFDLLESNIYPNTAAAREAFSHAWPGTSYEVCSKYLYKVIMDCLLHLRLQHNQQASLTGLLLKTEILFERSLHEKAMHELQRIQQSARSSEKHVLLLTALQQEMQAMHMLDYAEISEKELLAKQTVISGVIRSIRHNHQHHNLYELLRHRLLHKGTVRTAQQSEALNELLLHELDLVSKMPPETLESIKTHLLFQANYFLITGNYNEALKTFYELDKLLESHENVWADTPAEHLYVIEGILDSLRSTGHYKELHLFLWKIRRFKSEAPYIEVMVQRLLFIYDTASYIDCGDFEHALSLQKEYKQSLFRNMHLLDTGKQAEIYLYQALVHLGNEDSNSAYASLEQVLQHGGTYSHLPIFRTFKLIHLLLHYEMGNYEYIHYETRAFRRHLQADTKRSHLLERTVIRFLRLGELSPVMANRMAMWKKISQQFDKIRESRYEMQLMKLFDFSAWIEAKLKKQPLREILQEKYQHAHNG</sequence>
<dbReference type="RefSeq" id="WP_146864871.1">
    <property type="nucleotide sequence ID" value="NZ_BKAU01000004.1"/>
</dbReference>
<keyword evidence="2" id="KW-1185">Reference proteome</keyword>
<dbReference type="Proteomes" id="UP000321436">
    <property type="component" value="Unassembled WGS sequence"/>
</dbReference>
<proteinExistence type="predicted"/>
<evidence type="ECO:0000313" key="2">
    <source>
        <dbReference type="Proteomes" id="UP000321436"/>
    </source>
</evidence>
<dbReference type="EMBL" id="BKAU01000004">
    <property type="protein sequence ID" value="GEP97372.1"/>
    <property type="molecule type" value="Genomic_DNA"/>
</dbReference>
<protein>
    <submittedName>
        <fullName evidence="1">Uncharacterized protein</fullName>
    </submittedName>
</protein>
<evidence type="ECO:0000313" key="1">
    <source>
        <dbReference type="EMBL" id="GEP97372.1"/>
    </source>
</evidence>
<reference evidence="1 2" key="1">
    <citation type="submission" date="2019-07" db="EMBL/GenBank/DDBJ databases">
        <title>Whole genome shotgun sequence of Chitinophaga cymbidii NBRC 109752.</title>
        <authorList>
            <person name="Hosoyama A."/>
            <person name="Uohara A."/>
            <person name="Ohji S."/>
            <person name="Ichikawa N."/>
        </authorList>
    </citation>
    <scope>NUCLEOTIDE SEQUENCE [LARGE SCALE GENOMIC DNA]</scope>
    <source>
        <strain evidence="1 2">NBRC 109752</strain>
    </source>
</reference>
<accession>A0A512RNV4</accession>
<organism evidence="1 2">
    <name type="scientific">Chitinophaga cymbidii</name>
    <dbReference type="NCBI Taxonomy" id="1096750"/>
    <lineage>
        <taxon>Bacteria</taxon>
        <taxon>Pseudomonadati</taxon>
        <taxon>Bacteroidota</taxon>
        <taxon>Chitinophagia</taxon>
        <taxon>Chitinophagales</taxon>
        <taxon>Chitinophagaceae</taxon>
        <taxon>Chitinophaga</taxon>
    </lineage>
</organism>